<protein>
    <recommendedName>
        <fullName evidence="2">Terpene synthase</fullName>
        <ecNumber evidence="2">4.2.3.-</ecNumber>
    </recommendedName>
</protein>
<dbReference type="EMBL" id="CP165727">
    <property type="protein sequence ID" value="XDV63041.1"/>
    <property type="molecule type" value="Genomic_DNA"/>
</dbReference>
<name>A0AB39Y0R2_9ACTN</name>
<reference evidence="3" key="1">
    <citation type="submission" date="2024-08" db="EMBL/GenBank/DDBJ databases">
        <authorList>
            <person name="Yu S.T."/>
        </authorList>
    </citation>
    <scope>NUCLEOTIDE SEQUENCE</scope>
    <source>
        <strain evidence="3">R33</strain>
    </source>
</reference>
<dbReference type="InterPro" id="IPR008949">
    <property type="entry name" value="Isoprenoid_synthase_dom_sf"/>
</dbReference>
<dbReference type="PANTHER" id="PTHR35201:SF4">
    <property type="entry name" value="BETA-PINACENE SYNTHASE-RELATED"/>
    <property type="match status" value="1"/>
</dbReference>
<evidence type="ECO:0000256" key="1">
    <source>
        <dbReference type="ARBA" id="ARBA00023239"/>
    </source>
</evidence>
<comment type="similarity">
    <text evidence="2">Belongs to the terpene synthase family.</text>
</comment>
<dbReference type="Pfam" id="PF19086">
    <property type="entry name" value="Terpene_syn_C_2"/>
    <property type="match status" value="2"/>
</dbReference>
<keyword evidence="2" id="KW-0479">Metal-binding</keyword>
<dbReference type="Gene3D" id="1.10.600.10">
    <property type="entry name" value="Farnesyl Diphosphate Synthase"/>
    <property type="match status" value="2"/>
</dbReference>
<dbReference type="InterPro" id="IPR034686">
    <property type="entry name" value="Terpene_cyclase-like_2"/>
</dbReference>
<dbReference type="EC" id="4.2.3.-" evidence="2"/>
<keyword evidence="1 2" id="KW-0456">Lyase</keyword>
<dbReference type="GO" id="GO:0010333">
    <property type="term" value="F:terpene synthase activity"/>
    <property type="evidence" value="ECO:0007669"/>
    <property type="project" value="InterPro"/>
</dbReference>
<dbReference type="SUPFAM" id="SSF48576">
    <property type="entry name" value="Terpenoid synthases"/>
    <property type="match status" value="2"/>
</dbReference>
<dbReference type="SFLD" id="SFLDS00005">
    <property type="entry name" value="Isoprenoid_Synthase_Type_I"/>
    <property type="match status" value="2"/>
</dbReference>
<dbReference type="GO" id="GO:0046872">
    <property type="term" value="F:metal ion binding"/>
    <property type="evidence" value="ECO:0007669"/>
    <property type="project" value="UniProtKB-KW"/>
</dbReference>
<gene>
    <name evidence="3" type="ORF">AB5J51_08880</name>
</gene>
<organism evidence="3">
    <name type="scientific">Streptomyces sp. R33</name>
    <dbReference type="NCBI Taxonomy" id="3238629"/>
    <lineage>
        <taxon>Bacteria</taxon>
        <taxon>Bacillati</taxon>
        <taxon>Actinomycetota</taxon>
        <taxon>Actinomycetes</taxon>
        <taxon>Kitasatosporales</taxon>
        <taxon>Streptomycetaceae</taxon>
        <taxon>Streptomyces</taxon>
    </lineage>
</organism>
<dbReference type="SFLD" id="SFLDG01020">
    <property type="entry name" value="Terpene_Cyclase_Like_2"/>
    <property type="match status" value="2"/>
</dbReference>
<dbReference type="RefSeq" id="WP_369777382.1">
    <property type="nucleotide sequence ID" value="NZ_CP165727.1"/>
</dbReference>
<proteinExistence type="inferred from homology"/>
<sequence>MSSTGSAQPFELPEFYVPHPARLNPHLARARAHALDWARGMGMLEGSGVWEQADLEAHDYALLCAYTHPECDASMLSLVTDWYVWVFFFDDWFLEVFKRPGDRAGGHTALERLALFMPDGPPGHDVNARAPEPRNPVEAGLADLWARTVPGHSPDWIARFSTSTRNLLVESLWELDNISIGRVANPVEYVEQRRKVGGAPWSAGLVEHAVGAEVPAAVSAERPLRVLRDCFADSVHFRNDLFSYEREVGKEGELSNGVLVLETFFGCTTQEAADQLNRLLTSRLQQFEHTFFAELPPMFARAGLTPEQVAAVLTYARGLQDWQSGGHEWHLRSSRYMNRRSGLPAGPSGLGSATSGLKALLGITGGADRLRRHTRTPHPVGPSVIPEFYLPYPNRLNPHLEGARGRLVEWNRAMGMFDEGLWWEDKAVDFDFALCSAGIDPKASAADLDVSAAWLSWGTYADDLYPIRFGATRDLAGARAQDARLRALMPLEPGVPTAPPVNALERGLADVWLRTITPMAPAGRRMFRAAMDAVLDSWLWEVENQAAHRVPDPVDYLEMRRVTFGSPMTASLARMAHMDVVPQEVYGSAAMQSLEAAAFDYSALMNDVYSYQKEVEYEGELLNMLVVTETFFGCDYRTALGVVNDLMTSRMKQFEHVLEKEFPAMYRDFGLDAAAREALDRYADELKQWIAGISTWHAETRRYREEDLKRHHARRTDPVVAAGAGALPRAPHRAGWA</sequence>
<dbReference type="AlphaFoldDB" id="A0AB39Y0R2"/>
<keyword evidence="2" id="KW-0460">Magnesium</keyword>
<evidence type="ECO:0000313" key="3">
    <source>
        <dbReference type="EMBL" id="XDV63041.1"/>
    </source>
</evidence>
<evidence type="ECO:0000256" key="2">
    <source>
        <dbReference type="RuleBase" id="RU366034"/>
    </source>
</evidence>
<comment type="cofactor">
    <cofactor evidence="2">
        <name>Mg(2+)</name>
        <dbReference type="ChEBI" id="CHEBI:18420"/>
    </cofactor>
</comment>
<accession>A0AB39Y0R2</accession>
<dbReference type="PANTHER" id="PTHR35201">
    <property type="entry name" value="TERPENE SYNTHASE"/>
    <property type="match status" value="1"/>
</dbReference>